<name>A0A367FJW6_9ACTN</name>
<protein>
    <submittedName>
        <fullName evidence="2">Uncharacterized protein</fullName>
    </submittedName>
</protein>
<dbReference type="InterPro" id="IPR009078">
    <property type="entry name" value="Ferritin-like_SF"/>
</dbReference>
<dbReference type="GO" id="GO:0016491">
    <property type="term" value="F:oxidoreductase activity"/>
    <property type="evidence" value="ECO:0007669"/>
    <property type="project" value="InterPro"/>
</dbReference>
<dbReference type="EMBL" id="QOIL01000007">
    <property type="protein sequence ID" value="RCG30666.1"/>
    <property type="molecule type" value="Genomic_DNA"/>
</dbReference>
<dbReference type="Pfam" id="PF00268">
    <property type="entry name" value="Ribonuc_red_sm"/>
    <property type="match status" value="1"/>
</dbReference>
<comment type="caution">
    <text evidence="2">The sequence shown here is derived from an EMBL/GenBank/DDBJ whole genome shotgun (WGS) entry which is preliminary data.</text>
</comment>
<organism evidence="2 3">
    <name type="scientific">Sphaerisporangium album</name>
    <dbReference type="NCBI Taxonomy" id="509200"/>
    <lineage>
        <taxon>Bacteria</taxon>
        <taxon>Bacillati</taxon>
        <taxon>Actinomycetota</taxon>
        <taxon>Actinomycetes</taxon>
        <taxon>Streptosporangiales</taxon>
        <taxon>Streptosporangiaceae</taxon>
        <taxon>Sphaerisporangium</taxon>
    </lineage>
</organism>
<dbReference type="Gene3D" id="1.10.620.20">
    <property type="entry name" value="Ribonucleotide Reductase, subunit A"/>
    <property type="match status" value="1"/>
</dbReference>
<evidence type="ECO:0000313" key="3">
    <source>
        <dbReference type="Proteomes" id="UP000253094"/>
    </source>
</evidence>
<evidence type="ECO:0000313" key="2">
    <source>
        <dbReference type="EMBL" id="RCG30666.1"/>
    </source>
</evidence>
<sequence>MRWSTLLLDNASLSDLTKVPTRDILVHADVLAARRTTPRELYRRWETQQWAAERVELGPDHDDWANRLGDRAKAWLTELIHTFIVGEYTGLDLLAPIMAGAPDEDSMVFLASQAADEARHTRLMLRIGEEVLGLDPDPRRMVGQSWSALTPTNRRLSGIEARLVGDLLARPSHYATWVRAVTHFHLVTEGALAVTGQINLIRLIRQKDSLSGIEAGFVAMTRDESRHVSFGLHALRTAILEGHRDDVQEVLEEVVPVAVRVDQVDNPTAVQERRFRAGARQYLRRLDRAMRRIGLDDGFVDHVVARAAPDSAAHR</sequence>
<evidence type="ECO:0000256" key="1">
    <source>
        <dbReference type="ARBA" id="ARBA00001962"/>
    </source>
</evidence>
<dbReference type="SUPFAM" id="SSF47240">
    <property type="entry name" value="Ferritin-like"/>
    <property type="match status" value="1"/>
</dbReference>
<dbReference type="GO" id="GO:0009263">
    <property type="term" value="P:deoxyribonucleotide biosynthetic process"/>
    <property type="evidence" value="ECO:0007669"/>
    <property type="project" value="InterPro"/>
</dbReference>
<dbReference type="InterPro" id="IPR000358">
    <property type="entry name" value="RNR_small_fam"/>
</dbReference>
<comment type="cofactor">
    <cofactor evidence="1">
        <name>Fe cation</name>
        <dbReference type="ChEBI" id="CHEBI:24875"/>
    </cofactor>
</comment>
<dbReference type="InterPro" id="IPR012348">
    <property type="entry name" value="RNR-like"/>
</dbReference>
<dbReference type="Proteomes" id="UP000253094">
    <property type="component" value="Unassembled WGS sequence"/>
</dbReference>
<dbReference type="RefSeq" id="WP_114029462.1">
    <property type="nucleotide sequence ID" value="NZ_QOIL01000007.1"/>
</dbReference>
<gene>
    <name evidence="2" type="ORF">DQ384_15415</name>
</gene>
<keyword evidence="3" id="KW-1185">Reference proteome</keyword>
<dbReference type="OrthoDB" id="5489780at2"/>
<reference evidence="2 3" key="1">
    <citation type="submission" date="2018-06" db="EMBL/GenBank/DDBJ databases">
        <title>Sphaerisporangium craniellae sp. nov., isolated from a marine sponge in the South China Sea.</title>
        <authorList>
            <person name="Li L."/>
        </authorList>
    </citation>
    <scope>NUCLEOTIDE SEQUENCE [LARGE SCALE GENOMIC DNA]</scope>
    <source>
        <strain evidence="2 3">CCTCC AA 208026</strain>
    </source>
</reference>
<proteinExistence type="predicted"/>
<accession>A0A367FJW6</accession>
<dbReference type="AlphaFoldDB" id="A0A367FJW6"/>